<dbReference type="Proteomes" id="UP001500013">
    <property type="component" value="Unassembled WGS sequence"/>
</dbReference>
<keyword evidence="3" id="KW-1185">Reference proteome</keyword>
<reference evidence="2 3" key="1">
    <citation type="journal article" date="2019" name="Int. J. Syst. Evol. Microbiol.">
        <title>The Global Catalogue of Microorganisms (GCM) 10K type strain sequencing project: providing services to taxonomists for standard genome sequencing and annotation.</title>
        <authorList>
            <consortium name="The Broad Institute Genomics Platform"/>
            <consortium name="The Broad Institute Genome Sequencing Center for Infectious Disease"/>
            <person name="Wu L."/>
            <person name="Ma J."/>
        </authorList>
    </citation>
    <scope>NUCLEOTIDE SEQUENCE [LARGE SCALE GENOMIC DNA]</scope>
    <source>
        <strain evidence="2 3">JCM 15628</strain>
    </source>
</reference>
<evidence type="ECO:0000256" key="1">
    <source>
        <dbReference type="SAM" id="MobiDB-lite"/>
    </source>
</evidence>
<dbReference type="RefSeq" id="WP_344060472.1">
    <property type="nucleotide sequence ID" value="NZ_BAAAPU010000007.1"/>
</dbReference>
<dbReference type="EMBL" id="BAAAPU010000007">
    <property type="protein sequence ID" value="GAA1977123.1"/>
    <property type="molecule type" value="Genomic_DNA"/>
</dbReference>
<organism evidence="2 3">
    <name type="scientific">Terrabacter lapilli</name>
    <dbReference type="NCBI Taxonomy" id="436231"/>
    <lineage>
        <taxon>Bacteria</taxon>
        <taxon>Bacillati</taxon>
        <taxon>Actinomycetota</taxon>
        <taxon>Actinomycetes</taxon>
        <taxon>Micrococcales</taxon>
        <taxon>Intrasporangiaceae</taxon>
        <taxon>Terrabacter</taxon>
    </lineage>
</organism>
<evidence type="ECO:0000313" key="3">
    <source>
        <dbReference type="Proteomes" id="UP001500013"/>
    </source>
</evidence>
<name>A0ABN2RYA5_9MICO</name>
<accession>A0ABN2RYA5</accession>
<comment type="caution">
    <text evidence="2">The sequence shown here is derived from an EMBL/GenBank/DDBJ whole genome shotgun (WGS) entry which is preliminary data.</text>
</comment>
<proteinExistence type="predicted"/>
<protein>
    <recommendedName>
        <fullName evidence="4">HEPN AbiU2-like domain-containing protein</fullName>
    </recommendedName>
</protein>
<evidence type="ECO:0000313" key="2">
    <source>
        <dbReference type="EMBL" id="GAA1977123.1"/>
    </source>
</evidence>
<evidence type="ECO:0008006" key="4">
    <source>
        <dbReference type="Google" id="ProtNLM"/>
    </source>
</evidence>
<feature type="region of interest" description="Disordered" evidence="1">
    <location>
        <begin position="1"/>
        <end position="20"/>
    </location>
</feature>
<gene>
    <name evidence="2" type="ORF">GCM10009817_16840</name>
</gene>
<sequence length="210" mass="23784">MSIEETPEAETTPAAEDGSSWRLIDHTHAAGLSRGHMWLKGAVVGLEQARRGGEMWGLWLGVLQCVQSLHHVRKCVAMSMANVGENVKTDIERYLQVFDEEVPHLKTIRDVFEHYEDGYALGKGNLQQPEVKPWQRTMSAALSEEWTIIPDYADRDMTRPIVTVANKYVLDLSEAVRAAEWLLWKLWERTRLLKPTVGEGEGVRFVDGEG</sequence>